<protein>
    <submittedName>
        <fullName evidence="1">Uncharacterized protein</fullName>
    </submittedName>
</protein>
<evidence type="ECO:0000313" key="2">
    <source>
        <dbReference type="Proteomes" id="UP000595074"/>
    </source>
</evidence>
<gene>
    <name evidence="1" type="ORF">IMZ28_00645</name>
</gene>
<name>A0A7M1S3U4_9BACT</name>
<dbReference type="EMBL" id="CP063164">
    <property type="protein sequence ID" value="QOR62028.1"/>
    <property type="molecule type" value="Genomic_DNA"/>
</dbReference>
<proteinExistence type="predicted"/>
<keyword evidence="2" id="KW-1185">Reference proteome</keyword>
<organism evidence="1 2">
    <name type="scientific">Sulfurovum indicum</name>
    <dbReference type="NCBI Taxonomy" id="2779528"/>
    <lineage>
        <taxon>Bacteria</taxon>
        <taxon>Pseudomonadati</taxon>
        <taxon>Campylobacterota</taxon>
        <taxon>Epsilonproteobacteria</taxon>
        <taxon>Campylobacterales</taxon>
        <taxon>Sulfurovaceae</taxon>
        <taxon>Sulfurovum</taxon>
    </lineage>
</organism>
<sequence length="81" mass="9162">MQEQTNRDEIYEYLKSKYKRAVIGKKELATELGISPSTVDLYISKGMGIPSYRKLGTARNAKVVFTLVDLADYLTQTIKTV</sequence>
<evidence type="ECO:0000313" key="1">
    <source>
        <dbReference type="EMBL" id="QOR62028.1"/>
    </source>
</evidence>
<accession>A0A7M1S3U4</accession>
<dbReference type="InterPro" id="IPR009061">
    <property type="entry name" value="DNA-bd_dom_put_sf"/>
</dbReference>
<dbReference type="Proteomes" id="UP000595074">
    <property type="component" value="Chromosome"/>
</dbReference>
<dbReference type="RefSeq" id="WP_197548732.1">
    <property type="nucleotide sequence ID" value="NZ_CP063164.1"/>
</dbReference>
<reference evidence="1 2" key="1">
    <citation type="submission" date="2020-10" db="EMBL/GenBank/DDBJ databases">
        <title>The genome of sulfurovum sp.</title>
        <authorList>
            <person name="Xie S."/>
            <person name="Shao Z."/>
            <person name="Jiang L."/>
        </authorList>
    </citation>
    <scope>NUCLEOTIDE SEQUENCE [LARGE SCALE GENOMIC DNA]</scope>
    <source>
        <strain evidence="1 2">ST-419</strain>
    </source>
</reference>
<dbReference type="KEGG" id="sinu:IMZ28_00645"/>
<dbReference type="SUPFAM" id="SSF46955">
    <property type="entry name" value="Putative DNA-binding domain"/>
    <property type="match status" value="1"/>
</dbReference>
<dbReference type="AlphaFoldDB" id="A0A7M1S3U4"/>